<dbReference type="SUPFAM" id="SSF51395">
    <property type="entry name" value="FMN-linked oxidoreductases"/>
    <property type="match status" value="1"/>
</dbReference>
<name>A0ABW8YXU9_9FLAO</name>
<dbReference type="InterPro" id="IPR013785">
    <property type="entry name" value="Aldolase_TIM"/>
</dbReference>
<reference evidence="2 3" key="1">
    <citation type="submission" date="2024-06" db="EMBL/GenBank/DDBJ databases">
        <authorList>
            <person name="Kaempfer P."/>
            <person name="Viver T."/>
        </authorList>
    </citation>
    <scope>NUCLEOTIDE SEQUENCE [LARGE SCALE GENOMIC DNA]</scope>
    <source>
        <strain evidence="2 3">ST-119</strain>
    </source>
</reference>
<evidence type="ECO:0000313" key="2">
    <source>
        <dbReference type="EMBL" id="MFL9843976.1"/>
    </source>
</evidence>
<dbReference type="Pfam" id="PF00106">
    <property type="entry name" value="adh_short"/>
    <property type="match status" value="1"/>
</dbReference>
<protein>
    <submittedName>
        <fullName evidence="2">SDR family NAD(P)-dependent oxidoreductase</fullName>
    </submittedName>
</protein>
<proteinExistence type="predicted"/>
<dbReference type="PANTHER" id="PTHR22893">
    <property type="entry name" value="NADH OXIDOREDUCTASE-RELATED"/>
    <property type="match status" value="1"/>
</dbReference>
<gene>
    <name evidence="2" type="ORF">ABS766_06045</name>
</gene>
<dbReference type="SUPFAM" id="SSF51735">
    <property type="entry name" value="NAD(P)-binding Rossmann-fold domains"/>
    <property type="match status" value="1"/>
</dbReference>
<evidence type="ECO:0000259" key="1">
    <source>
        <dbReference type="Pfam" id="PF00724"/>
    </source>
</evidence>
<dbReference type="InterPro" id="IPR001155">
    <property type="entry name" value="OxRdtase_FMN_N"/>
</dbReference>
<dbReference type="EMBL" id="JBELPZ010000004">
    <property type="protein sequence ID" value="MFL9843976.1"/>
    <property type="molecule type" value="Genomic_DNA"/>
</dbReference>
<dbReference type="RefSeq" id="WP_408084227.1">
    <property type="nucleotide sequence ID" value="NZ_JBELPZ010000004.1"/>
</dbReference>
<organism evidence="2 3">
    <name type="scientific">Flavobacterium rhizosphaerae</name>
    <dbReference type="NCBI Taxonomy" id="3163298"/>
    <lineage>
        <taxon>Bacteria</taxon>
        <taxon>Pseudomonadati</taxon>
        <taxon>Bacteroidota</taxon>
        <taxon>Flavobacteriia</taxon>
        <taxon>Flavobacteriales</taxon>
        <taxon>Flavobacteriaceae</taxon>
        <taxon>Flavobacterium</taxon>
    </lineage>
</organism>
<comment type="caution">
    <text evidence="2">The sequence shown here is derived from an EMBL/GenBank/DDBJ whole genome shotgun (WGS) entry which is preliminary data.</text>
</comment>
<dbReference type="InterPro" id="IPR002347">
    <property type="entry name" value="SDR_fam"/>
</dbReference>
<dbReference type="PANTHER" id="PTHR22893:SF91">
    <property type="entry name" value="NADPH DEHYDROGENASE 2-RELATED"/>
    <property type="match status" value="1"/>
</dbReference>
<evidence type="ECO:0000313" key="3">
    <source>
        <dbReference type="Proteomes" id="UP001629156"/>
    </source>
</evidence>
<dbReference type="InterPro" id="IPR045247">
    <property type="entry name" value="Oye-like"/>
</dbReference>
<feature type="domain" description="NADH:flavin oxidoreductase/NADH oxidase N-terminal" evidence="1">
    <location>
        <begin position="130"/>
        <end position="215"/>
    </location>
</feature>
<dbReference type="InterPro" id="IPR036291">
    <property type="entry name" value="NAD(P)-bd_dom_sf"/>
</dbReference>
<accession>A0ABW8YXU9</accession>
<dbReference type="Gene3D" id="3.20.20.70">
    <property type="entry name" value="Aldolase class I"/>
    <property type="match status" value="1"/>
</dbReference>
<dbReference type="Proteomes" id="UP001629156">
    <property type="component" value="Unassembled WGS sequence"/>
</dbReference>
<keyword evidence="3" id="KW-1185">Reference proteome</keyword>
<sequence>MLQEVAVVWAGDMVINLAKKGNNIIFTYHSNKVEADKVVTEVLSLGQKAIAYQLDVSNIKNFDAFLDQVSGHLTQHEGSPNFDFLINNAGAGIYGSVSETTEEAFDAMMNVHFMILDDPAGTYTYLIEELNKLDFAYVELMRRSPYFPSPAHYPKDDEIEFFGRKIRQTIIANAGYDKDSTEAELDKGIAKLISFGTLFIANPDLPQRFEKNAALNEPDKATMFSGAEHGYIDYPLLND</sequence>
<dbReference type="Pfam" id="PF00724">
    <property type="entry name" value="Oxidored_FMN"/>
    <property type="match status" value="1"/>
</dbReference>